<evidence type="ECO:0000313" key="2">
    <source>
        <dbReference type="Proteomes" id="UP001529510"/>
    </source>
</evidence>
<evidence type="ECO:0000313" key="1">
    <source>
        <dbReference type="EMBL" id="KAL0184300.1"/>
    </source>
</evidence>
<organism evidence="1 2">
    <name type="scientific">Cirrhinus mrigala</name>
    <name type="common">Mrigala</name>
    <dbReference type="NCBI Taxonomy" id="683832"/>
    <lineage>
        <taxon>Eukaryota</taxon>
        <taxon>Metazoa</taxon>
        <taxon>Chordata</taxon>
        <taxon>Craniata</taxon>
        <taxon>Vertebrata</taxon>
        <taxon>Euteleostomi</taxon>
        <taxon>Actinopterygii</taxon>
        <taxon>Neopterygii</taxon>
        <taxon>Teleostei</taxon>
        <taxon>Ostariophysi</taxon>
        <taxon>Cypriniformes</taxon>
        <taxon>Cyprinidae</taxon>
        <taxon>Labeoninae</taxon>
        <taxon>Labeonini</taxon>
        <taxon>Cirrhinus</taxon>
    </lineage>
</organism>
<feature type="non-terminal residue" evidence="1">
    <location>
        <position position="57"/>
    </location>
</feature>
<sequence>TVQILPQVWFWWVTPWVEWWQEHCSPWHVSIHAWSASSSPRPHPTRHLCCLWTLIYW</sequence>
<protein>
    <submittedName>
        <fullName evidence="1">Uncharacterized protein</fullName>
    </submittedName>
</protein>
<proteinExistence type="predicted"/>
<dbReference type="AlphaFoldDB" id="A0ABD0QEM6"/>
<feature type="non-terminal residue" evidence="1">
    <location>
        <position position="1"/>
    </location>
</feature>
<comment type="caution">
    <text evidence="1">The sequence shown here is derived from an EMBL/GenBank/DDBJ whole genome shotgun (WGS) entry which is preliminary data.</text>
</comment>
<name>A0ABD0QEM6_CIRMR</name>
<keyword evidence="2" id="KW-1185">Reference proteome</keyword>
<reference evidence="1 2" key="1">
    <citation type="submission" date="2024-05" db="EMBL/GenBank/DDBJ databases">
        <title>Genome sequencing and assembly of Indian major carp, Cirrhinus mrigala (Hamilton, 1822).</title>
        <authorList>
            <person name="Mohindra V."/>
            <person name="Chowdhury L.M."/>
            <person name="Lal K."/>
            <person name="Jena J.K."/>
        </authorList>
    </citation>
    <scope>NUCLEOTIDE SEQUENCE [LARGE SCALE GENOMIC DNA]</scope>
    <source>
        <strain evidence="1">CM1030</strain>
        <tissue evidence="1">Blood</tissue>
    </source>
</reference>
<dbReference type="EMBL" id="JAMKFB020000009">
    <property type="protein sequence ID" value="KAL0184300.1"/>
    <property type="molecule type" value="Genomic_DNA"/>
</dbReference>
<dbReference type="Proteomes" id="UP001529510">
    <property type="component" value="Unassembled WGS sequence"/>
</dbReference>
<gene>
    <name evidence="1" type="ORF">M9458_019996</name>
</gene>
<accession>A0ABD0QEM6</accession>